<dbReference type="SUPFAM" id="SSF81606">
    <property type="entry name" value="PP2C-like"/>
    <property type="match status" value="1"/>
</dbReference>
<gene>
    <name evidence="2" type="ORF">DEA61_09520</name>
    <name evidence="3" type="ORF">EV203_12525</name>
</gene>
<reference evidence="3 5" key="2">
    <citation type="submission" date="2019-03" db="EMBL/GenBank/DDBJ databases">
        <title>Genomic Encyclopedia of Type Strains, Phase IV (KMG-IV): sequencing the most valuable type-strain genomes for metagenomic binning, comparative biology and taxonomic classification.</title>
        <authorList>
            <person name="Goeker M."/>
        </authorList>
    </citation>
    <scope>NUCLEOTIDE SEQUENCE [LARGE SCALE GENOMIC DNA]</scope>
    <source>
        <strain evidence="3 5">DSM 13054</strain>
    </source>
</reference>
<proteinExistence type="predicted"/>
<dbReference type="AlphaFoldDB" id="A0A101E2S3"/>
<feature type="domain" description="PPM-type phosphatase" evidence="1">
    <location>
        <begin position="129"/>
        <end position="319"/>
    </location>
</feature>
<keyword evidence="3" id="KW-0808">Transferase</keyword>
<accession>A0A101E2S3</accession>
<dbReference type="Proteomes" id="UP000294886">
    <property type="component" value="Unassembled WGS sequence"/>
</dbReference>
<dbReference type="PANTHER" id="PTHR35801:SF1">
    <property type="entry name" value="PHOSPHOSERINE PHOSPHATASE RSBX"/>
    <property type="match status" value="1"/>
</dbReference>
<dbReference type="InterPro" id="IPR036890">
    <property type="entry name" value="HATPase_C_sf"/>
</dbReference>
<dbReference type="InterPro" id="IPR036457">
    <property type="entry name" value="PPM-type-like_dom_sf"/>
</dbReference>
<dbReference type="SUPFAM" id="SSF55874">
    <property type="entry name" value="ATPase domain of HSP90 chaperone/DNA topoisomerase II/histidine kinase"/>
    <property type="match status" value="1"/>
</dbReference>
<keyword evidence="3" id="KW-0418">Kinase</keyword>
<evidence type="ECO:0000313" key="4">
    <source>
        <dbReference type="Proteomes" id="UP000264445"/>
    </source>
</evidence>
<evidence type="ECO:0000313" key="2">
    <source>
        <dbReference type="EMBL" id="HBT50021.1"/>
    </source>
</evidence>
<evidence type="ECO:0000313" key="5">
    <source>
        <dbReference type="Proteomes" id="UP000294886"/>
    </source>
</evidence>
<dbReference type="EMBL" id="DOLB01000140">
    <property type="protein sequence ID" value="HBT50021.1"/>
    <property type="molecule type" value="Genomic_DNA"/>
</dbReference>
<comment type="caution">
    <text evidence="3">The sequence shown here is derived from an EMBL/GenBank/DDBJ whole genome shotgun (WGS) entry which is preliminary data.</text>
</comment>
<dbReference type="PANTHER" id="PTHR35801">
    <property type="entry name" value="PHOSPHOSERINE PHOSPHATASE RSBX"/>
    <property type="match status" value="1"/>
</dbReference>
<organism evidence="3 5">
    <name type="scientific">Caldanaerobacter subterraneus</name>
    <dbReference type="NCBI Taxonomy" id="911092"/>
    <lineage>
        <taxon>Bacteria</taxon>
        <taxon>Bacillati</taxon>
        <taxon>Bacillota</taxon>
        <taxon>Clostridia</taxon>
        <taxon>Thermoanaerobacterales</taxon>
        <taxon>Thermoanaerobacteraceae</taxon>
        <taxon>Caldanaerobacter</taxon>
    </lineage>
</organism>
<reference evidence="2 4" key="1">
    <citation type="journal article" date="2018" name="Nat. Biotechnol.">
        <title>A standardized bacterial taxonomy based on genome phylogeny substantially revises the tree of life.</title>
        <authorList>
            <person name="Parks D.H."/>
            <person name="Chuvochina M."/>
            <person name="Waite D.W."/>
            <person name="Rinke C."/>
            <person name="Skarshewski A."/>
            <person name="Chaumeil P.A."/>
            <person name="Hugenholtz P."/>
        </authorList>
    </citation>
    <scope>NUCLEOTIDE SEQUENCE [LARGE SCALE GENOMIC DNA]</scope>
    <source>
        <strain evidence="2">UBA12544</strain>
    </source>
</reference>
<dbReference type="SMART" id="SM00331">
    <property type="entry name" value="PP2C_SIG"/>
    <property type="match status" value="1"/>
</dbReference>
<dbReference type="Proteomes" id="UP000264445">
    <property type="component" value="Unassembled WGS sequence"/>
</dbReference>
<dbReference type="InterPro" id="IPR039248">
    <property type="entry name" value="Ptase_RsbX"/>
</dbReference>
<dbReference type="InterPro" id="IPR003594">
    <property type="entry name" value="HATPase_dom"/>
</dbReference>
<evidence type="ECO:0000259" key="1">
    <source>
        <dbReference type="SMART" id="SM00331"/>
    </source>
</evidence>
<dbReference type="EMBL" id="SLWU01000025">
    <property type="protein sequence ID" value="TCO59006.1"/>
    <property type="molecule type" value="Genomic_DNA"/>
</dbReference>
<dbReference type="GO" id="GO:0016301">
    <property type="term" value="F:kinase activity"/>
    <property type="evidence" value="ECO:0007669"/>
    <property type="project" value="UniProtKB-KW"/>
</dbReference>
<dbReference type="Gene3D" id="3.30.565.10">
    <property type="entry name" value="Histidine kinase-like ATPase, C-terminal domain"/>
    <property type="match status" value="1"/>
</dbReference>
<dbReference type="Pfam" id="PF07228">
    <property type="entry name" value="SpoIIE"/>
    <property type="match status" value="1"/>
</dbReference>
<name>A0A101E2S3_9THEO</name>
<sequence length="322" mass="35601">MTEKLEVDIAVEADLFILEYRLKKFMEKFNIDIPSALLVARELATNILKYGKKGFIEVKLKEDGLCLVAEDIGKADVDNGEKRPAGGLGIGLEVVKKSSNEFEIERKPGGGTRVKATLKASNQKGKNFVLQVGTASKPHYLEEESGDVCVWKKMGEKYMLFVADVLGHGRKAYEVAKVIELYVKNSTEGNIDKIYADLERLVRGTRGCVAFVALVSESMIEYINVGNIKAWIVDAGTVRRTMGVSGVIGRMPISLKIFKEPISLLHSTLVVCTDGIKNQFIPSPDMDWIRTLSPRDVALKIIKEFSIKEDDATVLVARGEMG</sequence>
<dbReference type="RefSeq" id="WP_132040504.1">
    <property type="nucleotide sequence ID" value="NZ_DOLB01000140.1"/>
</dbReference>
<dbReference type="Gene3D" id="3.60.40.10">
    <property type="entry name" value="PPM-type phosphatase domain"/>
    <property type="match status" value="1"/>
</dbReference>
<protein>
    <submittedName>
        <fullName evidence="3">Histidine kinase/DNA gyrase B/HSP90-like ATPase</fullName>
    </submittedName>
</protein>
<evidence type="ECO:0000313" key="3">
    <source>
        <dbReference type="EMBL" id="TCO59006.1"/>
    </source>
</evidence>
<dbReference type="InterPro" id="IPR001932">
    <property type="entry name" value="PPM-type_phosphatase-like_dom"/>
</dbReference>
<dbReference type="Pfam" id="PF02518">
    <property type="entry name" value="HATPase_c"/>
    <property type="match status" value="1"/>
</dbReference>